<accession>A0A8H3I439</accession>
<feature type="compositionally biased region" description="Polar residues" evidence="1">
    <location>
        <begin position="38"/>
        <end position="48"/>
    </location>
</feature>
<evidence type="ECO:0000256" key="1">
    <source>
        <dbReference type="SAM" id="MobiDB-lite"/>
    </source>
</evidence>
<feature type="compositionally biased region" description="Low complexity" evidence="1">
    <location>
        <begin position="143"/>
        <end position="153"/>
    </location>
</feature>
<organism evidence="2 3">
    <name type="scientific">Heterodermia speciosa</name>
    <dbReference type="NCBI Taxonomy" id="116794"/>
    <lineage>
        <taxon>Eukaryota</taxon>
        <taxon>Fungi</taxon>
        <taxon>Dikarya</taxon>
        <taxon>Ascomycota</taxon>
        <taxon>Pezizomycotina</taxon>
        <taxon>Lecanoromycetes</taxon>
        <taxon>OSLEUM clade</taxon>
        <taxon>Lecanoromycetidae</taxon>
        <taxon>Caliciales</taxon>
        <taxon>Physciaceae</taxon>
        <taxon>Heterodermia</taxon>
    </lineage>
</organism>
<feature type="region of interest" description="Disordered" evidence="1">
    <location>
        <begin position="104"/>
        <end position="156"/>
    </location>
</feature>
<evidence type="ECO:0000313" key="3">
    <source>
        <dbReference type="Proteomes" id="UP000664521"/>
    </source>
</evidence>
<feature type="compositionally biased region" description="Polar residues" evidence="1">
    <location>
        <begin position="106"/>
        <end position="134"/>
    </location>
</feature>
<comment type="caution">
    <text evidence="2">The sequence shown here is derived from an EMBL/GenBank/DDBJ whole genome shotgun (WGS) entry which is preliminary data.</text>
</comment>
<evidence type="ECO:0000313" key="2">
    <source>
        <dbReference type="EMBL" id="CAF9914272.1"/>
    </source>
</evidence>
<gene>
    <name evidence="2" type="ORF">HETSPECPRED_001937</name>
</gene>
<keyword evidence="3" id="KW-1185">Reference proteome</keyword>
<dbReference type="OrthoDB" id="10674335at2759"/>
<name>A0A8H3I439_9LECA</name>
<sequence length="291" mass="31216">MSAPGEDVPQGTSSSNLGTPQLYSSVSASPSLVERSQAGESNTENEISGLSDFEPGESTMEILSEVAALQPLITPTSTWSGIASGRSRTSFTTAMESHRASFYQADGSTIADQPTTVSEQIQSLEPPSSSTESAGPTRIEPNSTSGQSSSSDASELDVDDILDDDTTFTARTPAPPGDIYLAPGDHKTIVPSASIQHPVRATYRIGDPVILYRANQDYQRRLQLALPNPRNLATFEVVVTVPYELGREPVRLEVVMPPGNSPFVDDDRIQAFQFTVRQEPDYDENVPAPGP</sequence>
<feature type="region of interest" description="Disordered" evidence="1">
    <location>
        <begin position="1"/>
        <end position="59"/>
    </location>
</feature>
<proteinExistence type="predicted"/>
<feature type="compositionally biased region" description="Polar residues" evidence="1">
    <location>
        <begin position="10"/>
        <end position="30"/>
    </location>
</feature>
<dbReference type="Proteomes" id="UP000664521">
    <property type="component" value="Unassembled WGS sequence"/>
</dbReference>
<reference evidence="2" key="1">
    <citation type="submission" date="2021-03" db="EMBL/GenBank/DDBJ databases">
        <authorList>
            <person name="Tagirdzhanova G."/>
        </authorList>
    </citation>
    <scope>NUCLEOTIDE SEQUENCE</scope>
</reference>
<protein>
    <submittedName>
        <fullName evidence="2">Uncharacterized protein</fullName>
    </submittedName>
</protein>
<dbReference type="AlphaFoldDB" id="A0A8H3I439"/>
<dbReference type="EMBL" id="CAJPDS010000014">
    <property type="protein sequence ID" value="CAF9914272.1"/>
    <property type="molecule type" value="Genomic_DNA"/>
</dbReference>